<dbReference type="Pfam" id="PF00561">
    <property type="entry name" value="Abhydrolase_1"/>
    <property type="match status" value="1"/>
</dbReference>
<dbReference type="SUPFAM" id="SSF53474">
    <property type="entry name" value="alpha/beta-Hydrolases"/>
    <property type="match status" value="1"/>
</dbReference>
<comment type="caution">
    <text evidence="2">The sequence shown here is derived from an EMBL/GenBank/DDBJ whole genome shotgun (WGS) entry which is preliminary data.</text>
</comment>
<dbReference type="InterPro" id="IPR000639">
    <property type="entry name" value="Epox_hydrolase-like"/>
</dbReference>
<dbReference type="AlphaFoldDB" id="A0A3A1YQW5"/>
<organism evidence="2 3">
    <name type="scientific">Neopusillimonas maritima</name>
    <dbReference type="NCBI Taxonomy" id="2026239"/>
    <lineage>
        <taxon>Bacteria</taxon>
        <taxon>Pseudomonadati</taxon>
        <taxon>Pseudomonadota</taxon>
        <taxon>Betaproteobacteria</taxon>
        <taxon>Burkholderiales</taxon>
        <taxon>Alcaligenaceae</taxon>
        <taxon>Neopusillimonas</taxon>
    </lineage>
</organism>
<proteinExistence type="predicted"/>
<dbReference type="GO" id="GO:0016020">
    <property type="term" value="C:membrane"/>
    <property type="evidence" value="ECO:0007669"/>
    <property type="project" value="TreeGrafter"/>
</dbReference>
<dbReference type="RefSeq" id="WP_119517117.1">
    <property type="nucleotide sequence ID" value="NZ_NQYH01000029.1"/>
</dbReference>
<name>A0A3A1YQW5_9BURK</name>
<dbReference type="EMBL" id="NQYH01000029">
    <property type="protein sequence ID" value="RIY38784.1"/>
    <property type="molecule type" value="Genomic_DNA"/>
</dbReference>
<dbReference type="PANTHER" id="PTHR43798">
    <property type="entry name" value="MONOACYLGLYCEROL LIPASE"/>
    <property type="match status" value="1"/>
</dbReference>
<dbReference type="Gene3D" id="3.40.50.1820">
    <property type="entry name" value="alpha/beta hydrolase"/>
    <property type="match status" value="1"/>
</dbReference>
<evidence type="ECO:0000259" key="1">
    <source>
        <dbReference type="Pfam" id="PF00561"/>
    </source>
</evidence>
<dbReference type="OrthoDB" id="9793083at2"/>
<dbReference type="PANTHER" id="PTHR43798:SF33">
    <property type="entry name" value="HYDROLASE, PUTATIVE (AFU_ORTHOLOGUE AFUA_2G14860)-RELATED"/>
    <property type="match status" value="1"/>
</dbReference>
<dbReference type="GO" id="GO:0003824">
    <property type="term" value="F:catalytic activity"/>
    <property type="evidence" value="ECO:0007669"/>
    <property type="project" value="InterPro"/>
</dbReference>
<evidence type="ECO:0000313" key="2">
    <source>
        <dbReference type="EMBL" id="RIY38784.1"/>
    </source>
</evidence>
<sequence>MSTCAYRVDGNSSASTVVLLHSIATHSEMWAPQVAIWSSVYRVVRIDLPGHGDSPEPVGEMTMENYADAVNEVLHELAVSEVSLVGLSLGGMIAQAFALKYPDKVRSLVLAHSGAKTDPAVARVWDARVEQTREEGFESQILPTLERWFTRDFYIGSPLTIAWLEGIVRRTSTEGYVSAVRAIQALNHLEMLSRLSQPVLVIAGEEDSAIPPAKAALIAKHLVNADLFTLKKAAHMGNIEQPVAFTEAVGTFLNKVYASVGCDYA</sequence>
<dbReference type="Proteomes" id="UP000266206">
    <property type="component" value="Unassembled WGS sequence"/>
</dbReference>
<dbReference type="InterPro" id="IPR050266">
    <property type="entry name" value="AB_hydrolase_sf"/>
</dbReference>
<dbReference type="PRINTS" id="PR00111">
    <property type="entry name" value="ABHYDROLASE"/>
</dbReference>
<accession>A0A3A1YQW5</accession>
<gene>
    <name evidence="2" type="ORF">CJP73_16240</name>
</gene>
<dbReference type="PRINTS" id="PR00412">
    <property type="entry name" value="EPOXHYDRLASE"/>
</dbReference>
<dbReference type="InterPro" id="IPR029058">
    <property type="entry name" value="AB_hydrolase_fold"/>
</dbReference>
<evidence type="ECO:0000313" key="3">
    <source>
        <dbReference type="Proteomes" id="UP000266206"/>
    </source>
</evidence>
<feature type="domain" description="AB hydrolase-1" evidence="1">
    <location>
        <begin position="16"/>
        <end position="241"/>
    </location>
</feature>
<dbReference type="InterPro" id="IPR000073">
    <property type="entry name" value="AB_hydrolase_1"/>
</dbReference>
<protein>
    <recommendedName>
        <fullName evidence="1">AB hydrolase-1 domain-containing protein</fullName>
    </recommendedName>
</protein>
<reference evidence="2 3" key="1">
    <citation type="submission" date="2017-08" db="EMBL/GenBank/DDBJ databases">
        <title>Pusillimonas indicus sp. nov., a member of the family Alcaligenaceae isolated from surface seawater.</title>
        <authorList>
            <person name="Li J."/>
        </authorList>
    </citation>
    <scope>NUCLEOTIDE SEQUENCE [LARGE SCALE GENOMIC DNA]</scope>
    <source>
        <strain evidence="2 3">L52-1-41</strain>
    </source>
</reference>